<dbReference type="AlphaFoldDB" id="A0A1G2G2N4"/>
<name>A0A1G2G2N4_9BACT</name>
<reference evidence="1 2" key="1">
    <citation type="journal article" date="2016" name="Nat. Commun.">
        <title>Thousands of microbial genomes shed light on interconnected biogeochemical processes in an aquifer system.</title>
        <authorList>
            <person name="Anantharaman K."/>
            <person name="Brown C.T."/>
            <person name="Hug L.A."/>
            <person name="Sharon I."/>
            <person name="Castelle C.J."/>
            <person name="Probst A.J."/>
            <person name="Thomas B.C."/>
            <person name="Singh A."/>
            <person name="Wilkins M.J."/>
            <person name="Karaoz U."/>
            <person name="Brodie E.L."/>
            <person name="Williams K.H."/>
            <person name="Hubbard S.S."/>
            <person name="Banfield J.F."/>
        </authorList>
    </citation>
    <scope>NUCLEOTIDE SEQUENCE [LARGE SCALE GENOMIC DNA]</scope>
</reference>
<gene>
    <name evidence="1" type="ORF">A2719_04240</name>
</gene>
<comment type="caution">
    <text evidence="1">The sequence shown here is derived from an EMBL/GenBank/DDBJ whole genome shotgun (WGS) entry which is preliminary data.</text>
</comment>
<organism evidence="1 2">
    <name type="scientific">Candidatus Ryanbacteria bacterium RIFCSPHIGHO2_01_FULL_45_22</name>
    <dbReference type="NCBI Taxonomy" id="1802114"/>
    <lineage>
        <taxon>Bacteria</taxon>
        <taxon>Candidatus Ryaniibacteriota</taxon>
    </lineage>
</organism>
<dbReference type="Proteomes" id="UP000177480">
    <property type="component" value="Unassembled WGS sequence"/>
</dbReference>
<evidence type="ECO:0000313" key="2">
    <source>
        <dbReference type="Proteomes" id="UP000177480"/>
    </source>
</evidence>
<dbReference type="STRING" id="1802114.A2719_04240"/>
<protein>
    <submittedName>
        <fullName evidence="1">Uncharacterized protein</fullName>
    </submittedName>
</protein>
<proteinExistence type="predicted"/>
<sequence length="141" mass="15972">MKIVVVQRYVEDLDRIKKSLDRKDPDRGSKDVVFTTSPKTVLKNVLPDEKLLVFSSFVFDKETIQGPRFAKKIKELNPTAIFILFTVLAEIAFSGREFVDGVISKMEQKAFESVADILASDLENATIESLGRDFPIINFNK</sequence>
<dbReference type="EMBL" id="MHNK01000001">
    <property type="protein sequence ID" value="OGZ44595.1"/>
    <property type="molecule type" value="Genomic_DNA"/>
</dbReference>
<evidence type="ECO:0000313" key="1">
    <source>
        <dbReference type="EMBL" id="OGZ44595.1"/>
    </source>
</evidence>
<accession>A0A1G2G2N4</accession>